<dbReference type="OrthoDB" id="2448665at2759"/>
<keyword evidence="3" id="KW-1185">Reference proteome</keyword>
<dbReference type="GO" id="GO:0015986">
    <property type="term" value="P:proton motive force-driven ATP synthesis"/>
    <property type="evidence" value="ECO:0007669"/>
    <property type="project" value="InterPro"/>
</dbReference>
<dbReference type="EMBL" id="CAJVPI010005209">
    <property type="protein sequence ID" value="CAG8672529.1"/>
    <property type="molecule type" value="Genomic_DNA"/>
</dbReference>
<organism evidence="2 3">
    <name type="scientific">Paraglomus brasilianum</name>
    <dbReference type="NCBI Taxonomy" id="144538"/>
    <lineage>
        <taxon>Eukaryota</taxon>
        <taxon>Fungi</taxon>
        <taxon>Fungi incertae sedis</taxon>
        <taxon>Mucoromycota</taxon>
        <taxon>Glomeromycotina</taxon>
        <taxon>Glomeromycetes</taxon>
        <taxon>Paraglomerales</taxon>
        <taxon>Paraglomeraceae</taxon>
        <taxon>Paraglomus</taxon>
    </lineage>
</organism>
<gene>
    <name evidence="2" type="ORF">PBRASI_LOCUS11379</name>
</gene>
<dbReference type="InterPro" id="IPR036228">
    <property type="entry name" value="ATP_synth_F0_dsu_sf_mt"/>
</dbReference>
<proteinExistence type="predicted"/>
<dbReference type="Gene3D" id="1.20.5.340">
    <property type="match status" value="1"/>
</dbReference>
<feature type="coiled-coil region" evidence="1">
    <location>
        <begin position="168"/>
        <end position="195"/>
    </location>
</feature>
<evidence type="ECO:0000313" key="3">
    <source>
        <dbReference type="Proteomes" id="UP000789739"/>
    </source>
</evidence>
<dbReference type="GO" id="GO:0015078">
    <property type="term" value="F:proton transmembrane transporter activity"/>
    <property type="evidence" value="ECO:0007669"/>
    <property type="project" value="InterPro"/>
</dbReference>
<keyword evidence="1" id="KW-0175">Coiled coil</keyword>
<accession>A0A9N9EFA1</accession>
<protein>
    <submittedName>
        <fullName evidence="2">8959_t:CDS:1</fullName>
    </submittedName>
</protein>
<comment type="caution">
    <text evidence="2">The sequence shown here is derived from an EMBL/GenBank/DDBJ whole genome shotgun (WGS) entry which is preliminary data.</text>
</comment>
<name>A0A9N9EFA1_9GLOM</name>
<sequence length="204" mass="23762">MLSAGDKKEVIAIAPEVLKENEREELSRLRKENKEFLDKIRNLPPSDKEIISFADALDKLEKVARKLTPPMMDVGTQTDLTAEQITQMEKDIAKYQSDIQTEQEKVNTLTNQITSLQGAIKTLQEQAKDKEPNEAEKELSDYLGKDIYLDDANIRKKLISTFEIYDELWKINKDIERLEQDKEELQTKYDMEVRSKEQVVKELR</sequence>
<feature type="coiled-coil region" evidence="1">
    <location>
        <begin position="85"/>
        <end position="126"/>
    </location>
</feature>
<reference evidence="2" key="1">
    <citation type="submission" date="2021-06" db="EMBL/GenBank/DDBJ databases">
        <authorList>
            <person name="Kallberg Y."/>
            <person name="Tangrot J."/>
            <person name="Rosling A."/>
        </authorList>
    </citation>
    <scope>NUCLEOTIDE SEQUENCE</scope>
    <source>
        <strain evidence="2">BR232B</strain>
    </source>
</reference>
<dbReference type="Proteomes" id="UP000789739">
    <property type="component" value="Unassembled WGS sequence"/>
</dbReference>
<evidence type="ECO:0000313" key="2">
    <source>
        <dbReference type="EMBL" id="CAG8672529.1"/>
    </source>
</evidence>
<evidence type="ECO:0000256" key="1">
    <source>
        <dbReference type="SAM" id="Coils"/>
    </source>
</evidence>
<dbReference type="GO" id="GO:0045259">
    <property type="term" value="C:proton-transporting ATP synthase complex"/>
    <property type="evidence" value="ECO:0007669"/>
    <property type="project" value="InterPro"/>
</dbReference>
<dbReference type="SUPFAM" id="SSF161065">
    <property type="entry name" value="ATP synthase D chain-like"/>
    <property type="match status" value="1"/>
</dbReference>
<dbReference type="AlphaFoldDB" id="A0A9N9EFA1"/>
<feature type="non-terminal residue" evidence="2">
    <location>
        <position position="204"/>
    </location>
</feature>